<organism evidence="2 3">
    <name type="scientific">Mycena metata</name>
    <dbReference type="NCBI Taxonomy" id="1033252"/>
    <lineage>
        <taxon>Eukaryota</taxon>
        <taxon>Fungi</taxon>
        <taxon>Dikarya</taxon>
        <taxon>Basidiomycota</taxon>
        <taxon>Agaricomycotina</taxon>
        <taxon>Agaricomycetes</taxon>
        <taxon>Agaricomycetidae</taxon>
        <taxon>Agaricales</taxon>
        <taxon>Marasmiineae</taxon>
        <taxon>Mycenaceae</taxon>
        <taxon>Mycena</taxon>
    </lineage>
</organism>
<comment type="caution">
    <text evidence="2">The sequence shown here is derived from an EMBL/GenBank/DDBJ whole genome shotgun (WGS) entry which is preliminary data.</text>
</comment>
<keyword evidence="3" id="KW-1185">Reference proteome</keyword>
<reference evidence="2" key="1">
    <citation type="submission" date="2023-03" db="EMBL/GenBank/DDBJ databases">
        <title>Massive genome expansion in bonnet fungi (Mycena s.s.) driven by repeated elements and novel gene families across ecological guilds.</title>
        <authorList>
            <consortium name="Lawrence Berkeley National Laboratory"/>
            <person name="Harder C.B."/>
            <person name="Miyauchi S."/>
            <person name="Viragh M."/>
            <person name="Kuo A."/>
            <person name="Thoen E."/>
            <person name="Andreopoulos B."/>
            <person name="Lu D."/>
            <person name="Skrede I."/>
            <person name="Drula E."/>
            <person name="Henrissat B."/>
            <person name="Morin E."/>
            <person name="Kohler A."/>
            <person name="Barry K."/>
            <person name="LaButti K."/>
            <person name="Morin E."/>
            <person name="Salamov A."/>
            <person name="Lipzen A."/>
            <person name="Mereny Z."/>
            <person name="Hegedus B."/>
            <person name="Baldrian P."/>
            <person name="Stursova M."/>
            <person name="Weitz H."/>
            <person name="Taylor A."/>
            <person name="Grigoriev I.V."/>
            <person name="Nagy L.G."/>
            <person name="Martin F."/>
            <person name="Kauserud H."/>
        </authorList>
    </citation>
    <scope>NUCLEOTIDE SEQUENCE</scope>
    <source>
        <strain evidence="2">CBHHK182m</strain>
    </source>
</reference>
<evidence type="ECO:0000313" key="2">
    <source>
        <dbReference type="EMBL" id="KAJ7773038.1"/>
    </source>
</evidence>
<gene>
    <name evidence="2" type="ORF">B0H16DRAFT_1511045</name>
</gene>
<protein>
    <submittedName>
        <fullName evidence="2">Uncharacterized protein</fullName>
    </submittedName>
</protein>
<keyword evidence="1" id="KW-0812">Transmembrane</keyword>
<keyword evidence="1" id="KW-0472">Membrane</keyword>
<evidence type="ECO:0000256" key="1">
    <source>
        <dbReference type="SAM" id="Phobius"/>
    </source>
</evidence>
<keyword evidence="1" id="KW-1133">Transmembrane helix</keyword>
<evidence type="ECO:0000313" key="3">
    <source>
        <dbReference type="Proteomes" id="UP001215598"/>
    </source>
</evidence>
<proteinExistence type="predicted"/>
<sequence>MGSEEGEGAEDSEVGTTLVAGVGASGVVAVVASATAVAAVSTTTKTNRMGMVLPQVEWAHSGVRLAEVLDTGLRAAQGEVGIAGISSAKDLVGTMTGKRNGQGIEGISGFFVCSFRFAPKVTVCFGVEYFLVCKVRAIDSSRVSMCGLEIQSSSWIYISPARSSRRH</sequence>
<feature type="transmembrane region" description="Helical" evidence="1">
    <location>
        <begin position="20"/>
        <end position="41"/>
    </location>
</feature>
<dbReference type="Proteomes" id="UP001215598">
    <property type="component" value="Unassembled WGS sequence"/>
</dbReference>
<accession>A0AAD7JYI5</accession>
<name>A0AAD7JYI5_9AGAR</name>
<dbReference type="EMBL" id="JARKIB010000013">
    <property type="protein sequence ID" value="KAJ7773038.1"/>
    <property type="molecule type" value="Genomic_DNA"/>
</dbReference>
<dbReference type="AlphaFoldDB" id="A0AAD7JYI5"/>